<dbReference type="GO" id="GO:0016740">
    <property type="term" value="F:transferase activity"/>
    <property type="evidence" value="ECO:0007669"/>
    <property type="project" value="UniProtKB-KW"/>
</dbReference>
<evidence type="ECO:0000313" key="4">
    <source>
        <dbReference type="Proteomes" id="UP000029014"/>
    </source>
</evidence>
<dbReference type="InterPro" id="IPR029044">
    <property type="entry name" value="Nucleotide-diphossugar_trans"/>
</dbReference>
<proteinExistence type="predicted"/>
<dbReference type="STRING" id="1693.BMIN_0213"/>
<dbReference type="Pfam" id="PF00535">
    <property type="entry name" value="Glycos_transf_2"/>
    <property type="match status" value="1"/>
</dbReference>
<organism evidence="3 4">
    <name type="scientific">Bifidobacterium minimum</name>
    <dbReference type="NCBI Taxonomy" id="1693"/>
    <lineage>
        <taxon>Bacteria</taxon>
        <taxon>Bacillati</taxon>
        <taxon>Actinomycetota</taxon>
        <taxon>Actinomycetes</taxon>
        <taxon>Bifidobacteriales</taxon>
        <taxon>Bifidobacteriaceae</taxon>
        <taxon>Bifidobacterium</taxon>
    </lineage>
</organism>
<sequence>MLNVSIVIPAWNEEERINACLVNATRQTVAPHEVIVVDNRSTDSTVSIVEDFIRDHPDSPVRLLHQDDSQGLIPTRNYGLNHATGDVLGRVDADCMLKPDWVEVVSGIFTEDPDAMGATGPVVYYDMPAKRVGLKGDDKVRRHTYRADGDQVLLFGSNMALRASAWRAIATEVCPDKEDVMHEDLDVSLHLLGRGMKTVYSRRMICGISARRIDTSFASFHNYMKRFRNTFDAHPEHWRRHRTEQALYAAYPALRLFYPVYQKYLDMMDVNPAERIWLKEQFEIAEKEGEDLDDREGSEGGCHTVADRTIADRA</sequence>
<keyword evidence="4" id="KW-1185">Reference proteome</keyword>
<dbReference type="Proteomes" id="UP000029014">
    <property type="component" value="Unassembled WGS sequence"/>
</dbReference>
<dbReference type="EMBL" id="JGZD01000009">
    <property type="protein sequence ID" value="KFI72321.1"/>
    <property type="molecule type" value="Genomic_DNA"/>
</dbReference>
<dbReference type="eggNOG" id="COG1215">
    <property type="taxonomic scope" value="Bacteria"/>
</dbReference>
<feature type="region of interest" description="Disordered" evidence="1">
    <location>
        <begin position="288"/>
        <end position="314"/>
    </location>
</feature>
<dbReference type="InterPro" id="IPR001173">
    <property type="entry name" value="Glyco_trans_2-like"/>
</dbReference>
<dbReference type="RefSeq" id="WP_022860966.1">
    <property type="nucleotide sequence ID" value="NZ_JGZD01000009.1"/>
</dbReference>
<keyword evidence="3" id="KW-0808">Transferase</keyword>
<dbReference type="Gene3D" id="3.90.550.10">
    <property type="entry name" value="Spore Coat Polysaccharide Biosynthesis Protein SpsA, Chain A"/>
    <property type="match status" value="1"/>
</dbReference>
<dbReference type="CDD" id="cd00761">
    <property type="entry name" value="Glyco_tranf_GTA_type"/>
    <property type="match status" value="1"/>
</dbReference>
<dbReference type="PANTHER" id="PTHR43685">
    <property type="entry name" value="GLYCOSYLTRANSFERASE"/>
    <property type="match status" value="1"/>
</dbReference>
<protein>
    <submittedName>
        <fullName evidence="3">Glycosyltransferase</fullName>
    </submittedName>
</protein>
<dbReference type="AlphaFoldDB" id="A0A087BMS1"/>
<dbReference type="InterPro" id="IPR050834">
    <property type="entry name" value="Glycosyltransf_2"/>
</dbReference>
<evidence type="ECO:0000256" key="1">
    <source>
        <dbReference type="SAM" id="MobiDB-lite"/>
    </source>
</evidence>
<dbReference type="SUPFAM" id="SSF53448">
    <property type="entry name" value="Nucleotide-diphospho-sugar transferases"/>
    <property type="match status" value="1"/>
</dbReference>
<gene>
    <name evidence="3" type="ORF">BMIN_0213</name>
</gene>
<accession>A0A087BMS1</accession>
<evidence type="ECO:0000259" key="2">
    <source>
        <dbReference type="Pfam" id="PF00535"/>
    </source>
</evidence>
<feature type="domain" description="Glycosyltransferase 2-like" evidence="2">
    <location>
        <begin position="5"/>
        <end position="132"/>
    </location>
</feature>
<comment type="caution">
    <text evidence="3">The sequence shown here is derived from an EMBL/GenBank/DDBJ whole genome shotgun (WGS) entry which is preliminary data.</text>
</comment>
<dbReference type="PANTHER" id="PTHR43685:SF2">
    <property type="entry name" value="GLYCOSYLTRANSFERASE 2-LIKE DOMAIN-CONTAINING PROTEIN"/>
    <property type="match status" value="1"/>
</dbReference>
<reference evidence="3 4" key="1">
    <citation type="submission" date="2014-03" db="EMBL/GenBank/DDBJ databases">
        <title>Genomics of Bifidobacteria.</title>
        <authorList>
            <person name="Ventura M."/>
            <person name="Milani C."/>
            <person name="Lugli G.A."/>
        </authorList>
    </citation>
    <scope>NUCLEOTIDE SEQUENCE [LARGE SCALE GENOMIC DNA]</scope>
    <source>
        <strain evidence="3 4">LMG 11592</strain>
    </source>
</reference>
<evidence type="ECO:0000313" key="3">
    <source>
        <dbReference type="EMBL" id="KFI72321.1"/>
    </source>
</evidence>
<name>A0A087BMS1_9BIFI</name>
<feature type="compositionally biased region" description="Basic and acidic residues" evidence="1">
    <location>
        <begin position="305"/>
        <end position="314"/>
    </location>
</feature>